<dbReference type="Proteomes" id="UP000634136">
    <property type="component" value="Unassembled WGS sequence"/>
</dbReference>
<evidence type="ECO:0000313" key="2">
    <source>
        <dbReference type="Proteomes" id="UP000634136"/>
    </source>
</evidence>
<gene>
    <name evidence="1" type="ORF">G2W53_029570</name>
</gene>
<sequence length="78" mass="8533">MEISANNYHLGYDPPPSNNFIQSLLHNVFQFAISSPAIQLNAKTVKIQLSKGESANMLIEAILKEGPSDTTLIISYPS</sequence>
<dbReference type="AlphaFoldDB" id="A0A834WDU0"/>
<accession>A0A834WDU0</accession>
<reference evidence="1" key="1">
    <citation type="submission" date="2020-09" db="EMBL/GenBank/DDBJ databases">
        <title>Genome-Enabled Discovery of Anthraquinone Biosynthesis in Senna tora.</title>
        <authorList>
            <person name="Kang S.-H."/>
            <person name="Pandey R.P."/>
            <person name="Lee C.-M."/>
            <person name="Sim J.-S."/>
            <person name="Jeong J.-T."/>
            <person name="Choi B.-S."/>
            <person name="Jung M."/>
            <person name="Ginzburg D."/>
            <person name="Zhao K."/>
            <person name="Won S.Y."/>
            <person name="Oh T.-J."/>
            <person name="Yu Y."/>
            <person name="Kim N.-H."/>
            <person name="Lee O.R."/>
            <person name="Lee T.-H."/>
            <person name="Bashyal P."/>
            <person name="Kim T.-S."/>
            <person name="Lee W.-H."/>
            <person name="Kawkins C."/>
            <person name="Kim C.-K."/>
            <person name="Kim J.S."/>
            <person name="Ahn B.O."/>
            <person name="Rhee S.Y."/>
            <person name="Sohng J.K."/>
        </authorList>
    </citation>
    <scope>NUCLEOTIDE SEQUENCE</scope>
    <source>
        <tissue evidence="1">Leaf</tissue>
    </source>
</reference>
<name>A0A834WDU0_9FABA</name>
<organism evidence="1 2">
    <name type="scientific">Senna tora</name>
    <dbReference type="NCBI Taxonomy" id="362788"/>
    <lineage>
        <taxon>Eukaryota</taxon>
        <taxon>Viridiplantae</taxon>
        <taxon>Streptophyta</taxon>
        <taxon>Embryophyta</taxon>
        <taxon>Tracheophyta</taxon>
        <taxon>Spermatophyta</taxon>
        <taxon>Magnoliopsida</taxon>
        <taxon>eudicotyledons</taxon>
        <taxon>Gunneridae</taxon>
        <taxon>Pentapetalae</taxon>
        <taxon>rosids</taxon>
        <taxon>fabids</taxon>
        <taxon>Fabales</taxon>
        <taxon>Fabaceae</taxon>
        <taxon>Caesalpinioideae</taxon>
        <taxon>Cassia clade</taxon>
        <taxon>Senna</taxon>
    </lineage>
</organism>
<evidence type="ECO:0000313" key="1">
    <source>
        <dbReference type="EMBL" id="KAF7815601.1"/>
    </source>
</evidence>
<comment type="caution">
    <text evidence="1">The sequence shown here is derived from an EMBL/GenBank/DDBJ whole genome shotgun (WGS) entry which is preliminary data.</text>
</comment>
<keyword evidence="2" id="KW-1185">Reference proteome</keyword>
<protein>
    <submittedName>
        <fullName evidence="1">Uncharacterized protein</fullName>
    </submittedName>
</protein>
<dbReference type="EMBL" id="JAAIUW010000009">
    <property type="protein sequence ID" value="KAF7815601.1"/>
    <property type="molecule type" value="Genomic_DNA"/>
</dbReference>
<proteinExistence type="predicted"/>